<evidence type="ECO:0000313" key="3">
    <source>
        <dbReference type="Proteomes" id="UP000028501"/>
    </source>
</evidence>
<proteinExistence type="predicted"/>
<dbReference type="KEGG" id="afg:AFULGI_00015970"/>
<protein>
    <submittedName>
        <fullName evidence="2">Uncharacterized protein</fullName>
    </submittedName>
</protein>
<keyword evidence="1" id="KW-1133">Transmembrane helix</keyword>
<keyword evidence="1" id="KW-0812">Transmembrane</keyword>
<dbReference type="RefSeq" id="WP_048095714.1">
    <property type="nucleotide sequence ID" value="NZ_CP006577.1"/>
</dbReference>
<dbReference type="AlphaFoldDB" id="A0A075WGY1"/>
<evidence type="ECO:0000256" key="1">
    <source>
        <dbReference type="SAM" id="Phobius"/>
    </source>
</evidence>
<reference evidence="2 3" key="1">
    <citation type="submission" date="2013-07" db="EMBL/GenBank/DDBJ databases">
        <title>Genome of Archaeoglobus fulgidus.</title>
        <authorList>
            <person name="Fiebig A."/>
            <person name="Birkeland N.-K."/>
        </authorList>
    </citation>
    <scope>NUCLEOTIDE SEQUENCE [LARGE SCALE GENOMIC DNA]</scope>
    <source>
        <strain evidence="2 3">DSM 8774</strain>
    </source>
</reference>
<dbReference type="Pfam" id="PF18895">
    <property type="entry name" value="T4SS_pilin"/>
    <property type="match status" value="1"/>
</dbReference>
<dbReference type="HOGENOM" id="CLU_2645661_0_0_2"/>
<organism evidence="2 3">
    <name type="scientific">Archaeoglobus fulgidus DSM 8774</name>
    <dbReference type="NCBI Taxonomy" id="1344584"/>
    <lineage>
        <taxon>Archaea</taxon>
        <taxon>Methanobacteriati</taxon>
        <taxon>Methanobacteriota</taxon>
        <taxon>Archaeoglobi</taxon>
        <taxon>Archaeoglobales</taxon>
        <taxon>Archaeoglobaceae</taxon>
        <taxon>Archaeoglobus</taxon>
    </lineage>
</organism>
<sequence>MLQLALMLRGIATAALTLALMWGGIRIMTSGGDAKAMQEGKNIVKNAVIGYIIAMLASLIPAIAPPNIEPIYFDLP</sequence>
<gene>
    <name evidence="2" type="ORF">AFULGI_00015970</name>
</gene>
<dbReference type="EMBL" id="CP006577">
    <property type="protein sequence ID" value="AIG98359.1"/>
    <property type="molecule type" value="Genomic_DNA"/>
</dbReference>
<evidence type="ECO:0000313" key="2">
    <source>
        <dbReference type="EMBL" id="AIG98359.1"/>
    </source>
</evidence>
<feature type="transmembrane region" description="Helical" evidence="1">
    <location>
        <begin position="6"/>
        <end position="25"/>
    </location>
</feature>
<dbReference type="InterPro" id="IPR043993">
    <property type="entry name" value="T4SS_pilin"/>
</dbReference>
<dbReference type="Proteomes" id="UP000028501">
    <property type="component" value="Chromosome"/>
</dbReference>
<feature type="transmembrane region" description="Helical" evidence="1">
    <location>
        <begin position="46"/>
        <end position="64"/>
    </location>
</feature>
<keyword evidence="1" id="KW-0472">Membrane</keyword>
<name>A0A075WGY1_ARCFL</name>
<accession>A0A075WGY1</accession>
<dbReference type="GeneID" id="24795097"/>